<protein>
    <submittedName>
        <fullName evidence="2">Uncharacterized protein</fullName>
    </submittedName>
</protein>
<comment type="caution">
    <text evidence="2">The sequence shown here is derived from an EMBL/GenBank/DDBJ whole genome shotgun (WGS) entry which is preliminary data.</text>
</comment>
<dbReference type="RefSeq" id="WP_230224911.1">
    <property type="nucleotide sequence ID" value="NZ_JAJKFT010000010.1"/>
</dbReference>
<dbReference type="EMBL" id="JAJKFT010000010">
    <property type="protein sequence ID" value="MCC9632055.1"/>
    <property type="molecule type" value="Genomic_DNA"/>
</dbReference>
<keyword evidence="1" id="KW-0472">Membrane</keyword>
<keyword evidence="1" id="KW-1133">Transmembrane helix</keyword>
<accession>A0A9X1MT74</accession>
<proteinExistence type="predicted"/>
<keyword evidence="3" id="KW-1185">Reference proteome</keyword>
<organism evidence="2 3">
    <name type="scientific">Blastopirellula sediminis</name>
    <dbReference type="NCBI Taxonomy" id="2894196"/>
    <lineage>
        <taxon>Bacteria</taxon>
        <taxon>Pseudomonadati</taxon>
        <taxon>Planctomycetota</taxon>
        <taxon>Planctomycetia</taxon>
        <taxon>Pirellulales</taxon>
        <taxon>Pirellulaceae</taxon>
        <taxon>Blastopirellula</taxon>
    </lineage>
</organism>
<keyword evidence="1" id="KW-0812">Transmembrane</keyword>
<reference evidence="2" key="1">
    <citation type="submission" date="2021-11" db="EMBL/GenBank/DDBJ databases">
        <title>Genome sequence.</title>
        <authorList>
            <person name="Sun Q."/>
        </authorList>
    </citation>
    <scope>NUCLEOTIDE SEQUENCE</scope>
    <source>
        <strain evidence="2">JC732</strain>
    </source>
</reference>
<dbReference type="AlphaFoldDB" id="A0A9X1MT74"/>
<sequence length="146" mass="16483">MFALLRNPVTWGVSLGLLAAAIVAVGVAFRMWNAPRICYDRTHVVLRFPDASVFRIPLEAVECFFLGAAKYQRCGADPRESIAVVVRLADRAREWKQRDLPADYGEWKEGYVTLDGTWCEPIAEAKVLELNRWLVEAKKRTTATGK</sequence>
<name>A0A9X1MT74_9BACT</name>
<gene>
    <name evidence="2" type="ORF">LOC68_26985</name>
</gene>
<evidence type="ECO:0000256" key="1">
    <source>
        <dbReference type="SAM" id="Phobius"/>
    </source>
</evidence>
<dbReference type="Proteomes" id="UP001139103">
    <property type="component" value="Unassembled WGS sequence"/>
</dbReference>
<evidence type="ECO:0000313" key="3">
    <source>
        <dbReference type="Proteomes" id="UP001139103"/>
    </source>
</evidence>
<evidence type="ECO:0000313" key="2">
    <source>
        <dbReference type="EMBL" id="MCC9632055.1"/>
    </source>
</evidence>
<feature type="transmembrane region" description="Helical" evidence="1">
    <location>
        <begin position="12"/>
        <end position="32"/>
    </location>
</feature>